<gene>
    <name evidence="2" type="ORF">COB11_08730</name>
</gene>
<dbReference type="EMBL" id="NVUU01000144">
    <property type="protein sequence ID" value="PCI91071.1"/>
    <property type="molecule type" value="Genomic_DNA"/>
</dbReference>
<evidence type="ECO:0000313" key="3">
    <source>
        <dbReference type="Proteomes" id="UP000217838"/>
    </source>
</evidence>
<dbReference type="AlphaFoldDB" id="A0A2A4Y8T1"/>
<dbReference type="PANTHER" id="PTHR47514:SF2">
    <property type="entry name" value="TRANSKETOLASE"/>
    <property type="match status" value="1"/>
</dbReference>
<protein>
    <submittedName>
        <fullName evidence="2">Transketolase</fullName>
    </submittedName>
</protein>
<evidence type="ECO:0000259" key="1">
    <source>
        <dbReference type="Pfam" id="PF00456"/>
    </source>
</evidence>
<comment type="caution">
    <text evidence="2">The sequence shown here is derived from an EMBL/GenBank/DDBJ whole genome shotgun (WGS) entry which is preliminary data.</text>
</comment>
<dbReference type="InterPro" id="IPR029061">
    <property type="entry name" value="THDP-binding"/>
</dbReference>
<sequence>MLDTRFKSFSRRVRLETLEMIQRSKSSHIGACLSLVDILSVLYLGILKIFPNDALNPNRDRCIISKGHAAAAVYATLAEIGYFNKNELATYCRNGSYLTGHLNHKVPGVDFSTGSLGHGLSVGCGIAILEKRENQGFNTFVISSDGDLNEGSTWEGIMFAAHHKLSNLIMIVDYNRSQALGNSDKIINLETLESKFKAFNWLVKVVDGHNHISIYNALISCKKCKECKPKVLIANTIKGKGITFMENELLWHYKNPIGEHYHKAKKELEFDLCEQQ</sequence>
<dbReference type="CDD" id="cd02012">
    <property type="entry name" value="TPP_TK"/>
    <property type="match status" value="1"/>
</dbReference>
<dbReference type="Pfam" id="PF00456">
    <property type="entry name" value="Transketolase_N"/>
    <property type="match status" value="1"/>
</dbReference>
<feature type="domain" description="Transketolase N-terminal" evidence="1">
    <location>
        <begin position="12"/>
        <end position="259"/>
    </location>
</feature>
<proteinExistence type="predicted"/>
<reference evidence="3" key="1">
    <citation type="submission" date="2017-08" db="EMBL/GenBank/DDBJ databases">
        <title>A dynamic microbial community with high functional redundancy inhabits the cold, oxic subseafloor aquifer.</title>
        <authorList>
            <person name="Tully B.J."/>
            <person name="Wheat C.G."/>
            <person name="Glazer B.T."/>
            <person name="Huber J.A."/>
        </authorList>
    </citation>
    <scope>NUCLEOTIDE SEQUENCE [LARGE SCALE GENOMIC DNA]</scope>
</reference>
<dbReference type="Gene3D" id="3.40.50.970">
    <property type="match status" value="1"/>
</dbReference>
<dbReference type="SUPFAM" id="SSF52518">
    <property type="entry name" value="Thiamin diphosphate-binding fold (THDP-binding)"/>
    <property type="match status" value="1"/>
</dbReference>
<evidence type="ECO:0000313" key="2">
    <source>
        <dbReference type="EMBL" id="PCI91071.1"/>
    </source>
</evidence>
<name>A0A2A4Y8T1_UNCAE</name>
<dbReference type="InterPro" id="IPR005474">
    <property type="entry name" value="Transketolase_N"/>
</dbReference>
<organism evidence="2 3">
    <name type="scientific">Aerophobetes bacterium</name>
    <dbReference type="NCBI Taxonomy" id="2030807"/>
    <lineage>
        <taxon>Bacteria</taxon>
        <taxon>Candidatus Aerophobota</taxon>
    </lineage>
</organism>
<dbReference type="Proteomes" id="UP000217838">
    <property type="component" value="Unassembled WGS sequence"/>
</dbReference>
<dbReference type="PANTHER" id="PTHR47514">
    <property type="entry name" value="TRANSKETOLASE N-TERMINAL SECTION-RELATED"/>
    <property type="match status" value="1"/>
</dbReference>
<accession>A0A2A4Y8T1</accession>